<gene>
    <name evidence="2" type="ORF">KC19_10G059000</name>
</gene>
<organism evidence="2 3">
    <name type="scientific">Ceratodon purpureus</name>
    <name type="common">Fire moss</name>
    <name type="synonym">Dicranum purpureum</name>
    <dbReference type="NCBI Taxonomy" id="3225"/>
    <lineage>
        <taxon>Eukaryota</taxon>
        <taxon>Viridiplantae</taxon>
        <taxon>Streptophyta</taxon>
        <taxon>Embryophyta</taxon>
        <taxon>Bryophyta</taxon>
        <taxon>Bryophytina</taxon>
        <taxon>Bryopsida</taxon>
        <taxon>Dicranidae</taxon>
        <taxon>Pseudoditrichales</taxon>
        <taxon>Ditrichaceae</taxon>
        <taxon>Ceratodon</taxon>
    </lineage>
</organism>
<protein>
    <recommendedName>
        <fullName evidence="4">Secreted protein</fullName>
    </recommendedName>
</protein>
<evidence type="ECO:0008006" key="4">
    <source>
        <dbReference type="Google" id="ProtNLM"/>
    </source>
</evidence>
<evidence type="ECO:0000256" key="1">
    <source>
        <dbReference type="SAM" id="SignalP"/>
    </source>
</evidence>
<dbReference type="AlphaFoldDB" id="A0A8T0GIL5"/>
<dbReference type="EMBL" id="CM026431">
    <property type="protein sequence ID" value="KAG0558853.1"/>
    <property type="molecule type" value="Genomic_DNA"/>
</dbReference>
<name>A0A8T0GIL5_CERPU</name>
<proteinExistence type="predicted"/>
<evidence type="ECO:0000313" key="3">
    <source>
        <dbReference type="Proteomes" id="UP000822688"/>
    </source>
</evidence>
<dbReference type="Proteomes" id="UP000822688">
    <property type="component" value="Chromosome 10"/>
</dbReference>
<sequence>MQPLRGTSGGFRQVALLLAALLRCQVDGLYCTGSVSLGGLPPWRFCKIPFLFIFIILDRNSGPNKGQREYSVCSFG</sequence>
<comment type="caution">
    <text evidence="2">The sequence shown here is derived from an EMBL/GenBank/DDBJ whole genome shotgun (WGS) entry which is preliminary data.</text>
</comment>
<reference evidence="2" key="1">
    <citation type="submission" date="2020-06" db="EMBL/GenBank/DDBJ databases">
        <title>WGS assembly of Ceratodon purpureus strain R40.</title>
        <authorList>
            <person name="Carey S.B."/>
            <person name="Jenkins J."/>
            <person name="Shu S."/>
            <person name="Lovell J.T."/>
            <person name="Sreedasyam A."/>
            <person name="Maumus F."/>
            <person name="Tiley G.P."/>
            <person name="Fernandez-Pozo N."/>
            <person name="Barry K."/>
            <person name="Chen C."/>
            <person name="Wang M."/>
            <person name="Lipzen A."/>
            <person name="Daum C."/>
            <person name="Saski C.A."/>
            <person name="Payton A.C."/>
            <person name="Mcbreen J.C."/>
            <person name="Conrad R.E."/>
            <person name="Kollar L.M."/>
            <person name="Olsson S."/>
            <person name="Huttunen S."/>
            <person name="Landis J.B."/>
            <person name="Wickett N.J."/>
            <person name="Johnson M.G."/>
            <person name="Rensing S.A."/>
            <person name="Grimwood J."/>
            <person name="Schmutz J."/>
            <person name="Mcdaniel S.F."/>
        </authorList>
    </citation>
    <scope>NUCLEOTIDE SEQUENCE</scope>
    <source>
        <strain evidence="2">R40</strain>
    </source>
</reference>
<keyword evidence="1" id="KW-0732">Signal</keyword>
<feature type="chain" id="PRO_5035901008" description="Secreted protein" evidence="1">
    <location>
        <begin position="29"/>
        <end position="76"/>
    </location>
</feature>
<evidence type="ECO:0000313" key="2">
    <source>
        <dbReference type="EMBL" id="KAG0558853.1"/>
    </source>
</evidence>
<feature type="signal peptide" evidence="1">
    <location>
        <begin position="1"/>
        <end position="28"/>
    </location>
</feature>
<keyword evidence="3" id="KW-1185">Reference proteome</keyword>
<accession>A0A8T0GIL5</accession>